<sequence>MGNAIRLLYRKCLDPTTDDRPHGFSGSTAGVSALSRDLFHFETTSQVPQGLGSYVVSSKKAQANWYGKILEAWKQAKPRPQTADEAARLVITTLKGHKKADVEGLLSFYRLPSPHELDEVPTDQSHVSLPDGVKFELHTLPVDQKSVADGDTVTVYVSSKDPIVSSSVPKEVSLAAVKRAKARQKKNYTEADALHKKIVTSGYRMINFQNEEVLAKKFRIRLRGIDSPESKMPFGKEAHDELLKMVEGKILKVLVYTEDRYGRCVGDIYCNGKFVQEVMLKKGLAWHYVAYDKRAELAKWENEARHKRIGLWSSSNPEKPWEWRKNKRGGN</sequence>
<dbReference type="PANTHER" id="PTHR12302:SF24">
    <property type="entry name" value="STAPHYLOCOCCAL-LIKE NUCLEASE CAN1"/>
    <property type="match status" value="1"/>
</dbReference>
<dbReference type="PANTHER" id="PTHR12302">
    <property type="entry name" value="EBNA2 BINDING PROTEIN P100"/>
    <property type="match status" value="1"/>
</dbReference>
<dbReference type="SMART" id="SM00318">
    <property type="entry name" value="SNc"/>
    <property type="match status" value="1"/>
</dbReference>
<dbReference type="PROSITE" id="PS01284">
    <property type="entry name" value="TNASE_2"/>
    <property type="match status" value="1"/>
</dbReference>
<dbReference type="AlphaFoldDB" id="A0A1J3CBH8"/>
<name>A0A1J3CBH8_NOCCA</name>
<dbReference type="GO" id="GO:0003676">
    <property type="term" value="F:nucleic acid binding"/>
    <property type="evidence" value="ECO:0007669"/>
    <property type="project" value="InterPro"/>
</dbReference>
<reference evidence="2" key="1">
    <citation type="submission" date="2016-07" db="EMBL/GenBank/DDBJ databases">
        <title>De novo transcriptome assembly of four accessions of the metal hyperaccumulator plant Noccaea caerulescens.</title>
        <authorList>
            <person name="Blande D."/>
            <person name="Halimaa P."/>
            <person name="Tervahauta A.I."/>
            <person name="Aarts M.G."/>
            <person name="Karenlampi S.O."/>
        </authorList>
    </citation>
    <scope>NUCLEOTIDE SEQUENCE</scope>
</reference>
<dbReference type="Gene3D" id="2.40.50.90">
    <property type="match status" value="1"/>
</dbReference>
<dbReference type="InterPro" id="IPR016071">
    <property type="entry name" value="Staphylococal_nuclease_OB-fold"/>
</dbReference>
<gene>
    <name evidence="2" type="ORF">GA_TR2063_c0_g1_i1_g.6747</name>
</gene>
<dbReference type="SUPFAM" id="SSF50199">
    <property type="entry name" value="Staphylococcal nuclease"/>
    <property type="match status" value="1"/>
</dbReference>
<dbReference type="EMBL" id="GEVI01028209">
    <property type="protein sequence ID" value="JAU04111.1"/>
    <property type="molecule type" value="Transcribed_RNA"/>
</dbReference>
<evidence type="ECO:0000313" key="2">
    <source>
        <dbReference type="EMBL" id="JAU04111.1"/>
    </source>
</evidence>
<proteinExistence type="predicted"/>
<dbReference type="Pfam" id="PF00565">
    <property type="entry name" value="SNase"/>
    <property type="match status" value="1"/>
</dbReference>
<evidence type="ECO:0000259" key="1">
    <source>
        <dbReference type="PROSITE" id="PS50830"/>
    </source>
</evidence>
<dbReference type="GO" id="GO:0005737">
    <property type="term" value="C:cytoplasm"/>
    <property type="evidence" value="ECO:0007669"/>
    <property type="project" value="TreeGrafter"/>
</dbReference>
<feature type="domain" description="TNase-like" evidence="1">
    <location>
        <begin position="147"/>
        <end position="314"/>
    </location>
</feature>
<dbReference type="PROSITE" id="PS50830">
    <property type="entry name" value="TNASE_3"/>
    <property type="match status" value="1"/>
</dbReference>
<organism evidence="2">
    <name type="scientific">Noccaea caerulescens</name>
    <name type="common">Alpine penny-cress</name>
    <name type="synonym">Thlaspi caerulescens</name>
    <dbReference type="NCBI Taxonomy" id="107243"/>
    <lineage>
        <taxon>Eukaryota</taxon>
        <taxon>Viridiplantae</taxon>
        <taxon>Streptophyta</taxon>
        <taxon>Embryophyta</taxon>
        <taxon>Tracheophyta</taxon>
        <taxon>Spermatophyta</taxon>
        <taxon>Magnoliopsida</taxon>
        <taxon>eudicotyledons</taxon>
        <taxon>Gunneridae</taxon>
        <taxon>Pentapetalae</taxon>
        <taxon>rosids</taxon>
        <taxon>malvids</taxon>
        <taxon>Brassicales</taxon>
        <taxon>Brassicaceae</taxon>
        <taxon>Coluteocarpeae</taxon>
        <taxon>Noccaea</taxon>
    </lineage>
</organism>
<dbReference type="InterPro" id="IPR002071">
    <property type="entry name" value="Thermonucl_AS"/>
</dbReference>
<protein>
    <submittedName>
        <fullName evidence="2">Staphylococcal-like nuclease CAN1</fullName>
    </submittedName>
</protein>
<accession>A0A1J3CBH8</accession>
<dbReference type="GO" id="GO:0004518">
    <property type="term" value="F:nuclease activity"/>
    <property type="evidence" value="ECO:0007669"/>
    <property type="project" value="InterPro"/>
</dbReference>
<dbReference type="InterPro" id="IPR035437">
    <property type="entry name" value="SNase_OB-fold_sf"/>
</dbReference>